<reference evidence="4 5" key="1">
    <citation type="submission" date="2018-04" db="EMBL/GenBank/DDBJ databases">
        <title>The genome sequence of Caulobacter sp. 736.</title>
        <authorList>
            <person name="Gao J."/>
            <person name="Sun J."/>
        </authorList>
    </citation>
    <scope>NUCLEOTIDE SEQUENCE [LARGE SCALE GENOMIC DNA]</scope>
    <source>
        <strain evidence="4 5">736</strain>
    </source>
</reference>
<gene>
    <name evidence="4" type="ORF">DDF65_00810</name>
</gene>
<dbReference type="PANTHER" id="PTHR44591">
    <property type="entry name" value="STRESS RESPONSE REGULATOR PROTEIN 1"/>
    <property type="match status" value="1"/>
</dbReference>
<organism evidence="4 5">
    <name type="scientific">Caulobacter radicis</name>
    <dbReference type="NCBI Taxonomy" id="2172650"/>
    <lineage>
        <taxon>Bacteria</taxon>
        <taxon>Pseudomonadati</taxon>
        <taxon>Pseudomonadota</taxon>
        <taxon>Alphaproteobacteria</taxon>
        <taxon>Caulobacterales</taxon>
        <taxon>Caulobacteraceae</taxon>
        <taxon>Caulobacter</taxon>
    </lineage>
</organism>
<protein>
    <recommendedName>
        <fullName evidence="3">Response regulatory domain-containing protein</fullName>
    </recommendedName>
</protein>
<dbReference type="InterPro" id="IPR050595">
    <property type="entry name" value="Bact_response_regulator"/>
</dbReference>
<evidence type="ECO:0000259" key="3">
    <source>
        <dbReference type="PROSITE" id="PS50110"/>
    </source>
</evidence>
<keyword evidence="1 2" id="KW-0597">Phosphoprotein</keyword>
<keyword evidence="5" id="KW-1185">Reference proteome</keyword>
<dbReference type="GO" id="GO:0000160">
    <property type="term" value="P:phosphorelay signal transduction system"/>
    <property type="evidence" value="ECO:0007669"/>
    <property type="project" value="InterPro"/>
</dbReference>
<dbReference type="Proteomes" id="UP000244913">
    <property type="component" value="Unassembled WGS sequence"/>
</dbReference>
<dbReference type="InterPro" id="IPR001789">
    <property type="entry name" value="Sig_transdc_resp-reg_receiver"/>
</dbReference>
<evidence type="ECO:0000313" key="5">
    <source>
        <dbReference type="Proteomes" id="UP000244913"/>
    </source>
</evidence>
<dbReference type="RefSeq" id="WP_116490371.1">
    <property type="nucleotide sequence ID" value="NZ_QDKO01000032.1"/>
</dbReference>
<dbReference type="Gene3D" id="3.40.50.2300">
    <property type="match status" value="1"/>
</dbReference>
<evidence type="ECO:0000256" key="1">
    <source>
        <dbReference type="ARBA" id="ARBA00022553"/>
    </source>
</evidence>
<evidence type="ECO:0000256" key="2">
    <source>
        <dbReference type="PROSITE-ProRule" id="PRU00169"/>
    </source>
</evidence>
<comment type="caution">
    <text evidence="4">The sequence shown here is derived from an EMBL/GenBank/DDBJ whole genome shotgun (WGS) entry which is preliminary data.</text>
</comment>
<dbReference type="InterPro" id="IPR011006">
    <property type="entry name" value="CheY-like_superfamily"/>
</dbReference>
<feature type="modified residue" description="4-aspartylphosphate" evidence="2">
    <location>
        <position position="57"/>
    </location>
</feature>
<dbReference type="AlphaFoldDB" id="A0A2T9JZW5"/>
<sequence length="126" mass="13720">MTDLKLLYVDDEADIREVATFSLELDPGIEVRSAGGGIEAFAMLDGDGWRPDVVLLDVMMPDMDGPAVLARLRERGDIDGTPVIFITARAQAEERARLMGFGAADVITKPFDPMTLAQDVRAILAR</sequence>
<evidence type="ECO:0000313" key="4">
    <source>
        <dbReference type="EMBL" id="PVM89061.1"/>
    </source>
</evidence>
<dbReference type="Pfam" id="PF00072">
    <property type="entry name" value="Response_reg"/>
    <property type="match status" value="1"/>
</dbReference>
<dbReference type="SUPFAM" id="SSF52172">
    <property type="entry name" value="CheY-like"/>
    <property type="match status" value="1"/>
</dbReference>
<name>A0A2T9JZW5_9CAUL</name>
<dbReference type="SMART" id="SM00448">
    <property type="entry name" value="REC"/>
    <property type="match status" value="1"/>
</dbReference>
<dbReference type="PROSITE" id="PS50110">
    <property type="entry name" value="RESPONSE_REGULATORY"/>
    <property type="match status" value="1"/>
</dbReference>
<dbReference type="EMBL" id="QDKP01000006">
    <property type="protein sequence ID" value="PVM89061.1"/>
    <property type="molecule type" value="Genomic_DNA"/>
</dbReference>
<dbReference type="PANTHER" id="PTHR44591:SF3">
    <property type="entry name" value="RESPONSE REGULATORY DOMAIN-CONTAINING PROTEIN"/>
    <property type="match status" value="1"/>
</dbReference>
<accession>A0A2T9JQR7</accession>
<accession>A0A2T9JZW5</accession>
<proteinExistence type="predicted"/>
<feature type="domain" description="Response regulatory" evidence="3">
    <location>
        <begin position="5"/>
        <end position="124"/>
    </location>
</feature>